<feature type="transmembrane region" description="Helical" evidence="1">
    <location>
        <begin position="155"/>
        <end position="174"/>
    </location>
</feature>
<evidence type="ECO:0000313" key="4">
    <source>
        <dbReference type="Proteomes" id="UP000765802"/>
    </source>
</evidence>
<evidence type="ECO:0000259" key="2">
    <source>
        <dbReference type="Pfam" id="PF09925"/>
    </source>
</evidence>
<dbReference type="EMBL" id="MBUA01000012">
    <property type="protein sequence ID" value="MBC6491066.1"/>
    <property type="molecule type" value="Genomic_DNA"/>
</dbReference>
<feature type="domain" description="DUF2157" evidence="2">
    <location>
        <begin position="9"/>
        <end position="154"/>
    </location>
</feature>
<feature type="transmembrane region" description="Helical" evidence="1">
    <location>
        <begin position="64"/>
        <end position="86"/>
    </location>
</feature>
<dbReference type="InterPro" id="IPR018677">
    <property type="entry name" value="DUF2157"/>
</dbReference>
<reference evidence="3 4" key="1">
    <citation type="submission" date="2016-07" db="EMBL/GenBank/DDBJ databases">
        <title>Genome analysis of Flavihumibacter stibioxidans YS-17.</title>
        <authorList>
            <person name="Shi K."/>
            <person name="Han Y."/>
            <person name="Wang G."/>
        </authorList>
    </citation>
    <scope>NUCLEOTIDE SEQUENCE [LARGE SCALE GENOMIC DNA]</scope>
    <source>
        <strain evidence="3 4">YS-17</strain>
    </source>
</reference>
<feature type="transmembrane region" description="Helical" evidence="1">
    <location>
        <begin position="299"/>
        <end position="319"/>
    </location>
</feature>
<organism evidence="3 4">
    <name type="scientific">Flavihumibacter stibioxidans</name>
    <dbReference type="NCBI Taxonomy" id="1834163"/>
    <lineage>
        <taxon>Bacteria</taxon>
        <taxon>Pseudomonadati</taxon>
        <taxon>Bacteroidota</taxon>
        <taxon>Chitinophagia</taxon>
        <taxon>Chitinophagales</taxon>
        <taxon>Chitinophagaceae</taxon>
        <taxon>Flavihumibacter</taxon>
    </lineage>
</organism>
<gene>
    <name evidence="3" type="ORF">BC349_08490</name>
</gene>
<name>A0ABR7M816_9BACT</name>
<feature type="transmembrane region" description="Helical" evidence="1">
    <location>
        <begin position="40"/>
        <end position="58"/>
    </location>
</feature>
<dbReference type="Pfam" id="PF09925">
    <property type="entry name" value="DUF2157"/>
    <property type="match status" value="1"/>
</dbReference>
<dbReference type="Proteomes" id="UP000765802">
    <property type="component" value="Unassembled WGS sequence"/>
</dbReference>
<feature type="transmembrane region" description="Helical" evidence="1">
    <location>
        <begin position="102"/>
        <end position="120"/>
    </location>
</feature>
<keyword evidence="1" id="KW-0472">Membrane</keyword>
<keyword evidence="1" id="KW-0812">Transmembrane</keyword>
<accession>A0ABR7M816</accession>
<feature type="transmembrane region" description="Helical" evidence="1">
    <location>
        <begin position="241"/>
        <end position="256"/>
    </location>
</feature>
<evidence type="ECO:0000256" key="1">
    <source>
        <dbReference type="SAM" id="Phobius"/>
    </source>
</evidence>
<proteinExistence type="predicted"/>
<feature type="transmembrane region" description="Helical" evidence="1">
    <location>
        <begin position="186"/>
        <end position="205"/>
    </location>
</feature>
<feature type="transmembrane region" description="Helical" evidence="1">
    <location>
        <begin position="132"/>
        <end position="150"/>
    </location>
</feature>
<dbReference type="RefSeq" id="WP_187256393.1">
    <property type="nucleotide sequence ID" value="NZ_JBHULF010000014.1"/>
</dbReference>
<feature type="transmembrane region" description="Helical" evidence="1">
    <location>
        <begin position="265"/>
        <end position="284"/>
    </location>
</feature>
<keyword evidence="4" id="KW-1185">Reference proteome</keyword>
<evidence type="ECO:0000313" key="3">
    <source>
        <dbReference type="EMBL" id="MBC6491066.1"/>
    </source>
</evidence>
<sequence>MALPFFENLHQQGLISPGSMEKIRLFYAHPRKSVRTEIQGILYIGVLLISTGIGVLVYKHIEQLGHITIVMAILAATLACYGYCYFKRPAFSRGLTTSPSPLFDYILLLGSLLVLILVGYLQSQFQLFGSRWGLASFIPMCILFTTAYFFDHRGVLALAITNLAAWLGITVNRASSWGLSELNNTTTILTASGLGLLLILISFLVKLKNFKAHFDSTYHQFGSHIFFISNIAALIHFIDWWPLWLAVLAGAIYYHLKKAFRDTSFYYAVIAILYGYAGISYLLIEKVLLKTTVNIDTAYSILFYLLLSGISVARLLIFINRQLKENDSILQA</sequence>
<comment type="caution">
    <text evidence="3">The sequence shown here is derived from an EMBL/GenBank/DDBJ whole genome shotgun (WGS) entry which is preliminary data.</text>
</comment>
<protein>
    <recommendedName>
        <fullName evidence="2">DUF2157 domain-containing protein</fullName>
    </recommendedName>
</protein>
<keyword evidence="1" id="KW-1133">Transmembrane helix</keyword>